<evidence type="ECO:0000256" key="3">
    <source>
        <dbReference type="ARBA" id="ARBA00022670"/>
    </source>
</evidence>
<dbReference type="STRING" id="1245910.OY14_03790"/>
<keyword evidence="2" id="KW-0963">Cytoplasm</keyword>
<feature type="active site" evidence="7">
    <location>
        <position position="119"/>
    </location>
</feature>
<accession>A0A0A7UWD9</accession>
<evidence type="ECO:0000313" key="11">
    <source>
        <dbReference type="Proteomes" id="UP000030940"/>
    </source>
</evidence>
<dbReference type="Gene3D" id="3.90.226.10">
    <property type="entry name" value="2-enoyl-CoA Hydratase, Chain A, domain 1"/>
    <property type="match status" value="1"/>
</dbReference>
<dbReference type="KEGG" id="bchi:OY14_03790"/>
<dbReference type="InterPro" id="IPR029045">
    <property type="entry name" value="ClpP/crotonase-like_dom_sf"/>
</dbReference>
<evidence type="ECO:0000256" key="8">
    <source>
        <dbReference type="RuleBase" id="RU003567"/>
    </source>
</evidence>
<evidence type="ECO:0000256" key="1">
    <source>
        <dbReference type="ARBA" id="ARBA00007039"/>
    </source>
</evidence>
<dbReference type="GO" id="GO:0006515">
    <property type="term" value="P:protein quality control for misfolded or incompletely synthesized proteins"/>
    <property type="evidence" value="ECO:0007669"/>
    <property type="project" value="TreeGrafter"/>
</dbReference>
<keyword evidence="9" id="KW-0472">Membrane</keyword>
<keyword evidence="3 10" id="KW-0645">Protease</keyword>
<keyword evidence="9" id="KW-0812">Transmembrane</keyword>
<dbReference type="AlphaFoldDB" id="A0A0A7UWD9"/>
<evidence type="ECO:0000313" key="10">
    <source>
        <dbReference type="EMBL" id="AJA90534.1"/>
    </source>
</evidence>
<evidence type="ECO:0000256" key="4">
    <source>
        <dbReference type="ARBA" id="ARBA00022801"/>
    </source>
</evidence>
<dbReference type="GO" id="GO:0004252">
    <property type="term" value="F:serine-type endopeptidase activity"/>
    <property type="evidence" value="ECO:0007669"/>
    <property type="project" value="UniProtKB-EC"/>
</dbReference>
<keyword evidence="11" id="KW-1185">Reference proteome</keyword>
<dbReference type="HOGENOM" id="CLU_058707_3_2_12"/>
<dbReference type="NCBIfam" id="NF011089">
    <property type="entry name" value="PRK14512.1"/>
    <property type="match status" value="1"/>
</dbReference>
<feature type="transmembrane region" description="Helical" evidence="9">
    <location>
        <begin position="84"/>
        <end position="103"/>
    </location>
</feature>
<dbReference type="Proteomes" id="UP000030940">
    <property type="component" value="Chromosome"/>
</dbReference>
<dbReference type="PANTHER" id="PTHR10381">
    <property type="entry name" value="ATP-DEPENDENT CLP PROTEASE PROTEOLYTIC SUBUNIT"/>
    <property type="match status" value="1"/>
</dbReference>
<dbReference type="GO" id="GO:0004176">
    <property type="term" value="F:ATP-dependent peptidase activity"/>
    <property type="evidence" value="ECO:0007669"/>
    <property type="project" value="InterPro"/>
</dbReference>
<dbReference type="Pfam" id="PF00574">
    <property type="entry name" value="CLP_protease"/>
    <property type="match status" value="1"/>
</dbReference>
<dbReference type="GO" id="GO:0051117">
    <property type="term" value="F:ATPase binding"/>
    <property type="evidence" value="ECO:0007669"/>
    <property type="project" value="TreeGrafter"/>
</dbReference>
<dbReference type="InterPro" id="IPR033135">
    <property type="entry name" value="ClpP_His_AS"/>
</dbReference>
<protein>
    <recommendedName>
        <fullName evidence="8">ATP-dependent Clp protease proteolytic subunit</fullName>
    </recommendedName>
</protein>
<evidence type="ECO:0000256" key="9">
    <source>
        <dbReference type="SAM" id="Phobius"/>
    </source>
</evidence>
<keyword evidence="5" id="KW-0720">Serine protease</keyword>
<keyword evidence="4" id="KW-0378">Hydrolase</keyword>
<evidence type="ECO:0000256" key="6">
    <source>
        <dbReference type="ARBA" id="ARBA00034021"/>
    </source>
</evidence>
<proteinExistence type="inferred from homology"/>
<organism evidence="10 11">
    <name type="scientific">Borreliella chilensis</name>
    <dbReference type="NCBI Taxonomy" id="1245910"/>
    <lineage>
        <taxon>Bacteria</taxon>
        <taxon>Pseudomonadati</taxon>
        <taxon>Spirochaetota</taxon>
        <taxon>Spirochaetia</taxon>
        <taxon>Spirochaetales</taxon>
        <taxon>Borreliaceae</taxon>
        <taxon>Borreliella</taxon>
    </lineage>
</organism>
<comment type="similarity">
    <text evidence="1 8">Belongs to the peptidase S14 family.</text>
</comment>
<reference evidence="10 11" key="1">
    <citation type="journal article" date="2015" name="Genome Announc.">
        <title>Genome Sequence of Borrelia chilensis VA1, a South American Member of the Lyme Borreliosis Group.</title>
        <authorList>
            <person name="Huang W."/>
            <person name="Ojaimi C."/>
            <person name="Fallon J.T."/>
            <person name="Travisany D."/>
            <person name="Maass A."/>
            <person name="Ivanova L."/>
            <person name="Tomova A."/>
            <person name="Gonzalez-Acuna D."/>
            <person name="Godfrey H.P."/>
            <person name="Cabello F.C."/>
        </authorList>
    </citation>
    <scope>NUCLEOTIDE SEQUENCE [LARGE SCALE GENOMIC DNA]</scope>
    <source>
        <strain evidence="10 11">VA1</strain>
    </source>
</reference>
<evidence type="ECO:0000256" key="2">
    <source>
        <dbReference type="ARBA" id="ARBA00022490"/>
    </source>
</evidence>
<dbReference type="PROSITE" id="PS00382">
    <property type="entry name" value="CLP_PROTEASE_HIS"/>
    <property type="match status" value="1"/>
</dbReference>
<gene>
    <name evidence="10" type="ORF">OY14_03790</name>
</gene>
<dbReference type="CDD" id="cd07017">
    <property type="entry name" value="S14_ClpP_2"/>
    <property type="match status" value="1"/>
</dbReference>
<evidence type="ECO:0000256" key="7">
    <source>
        <dbReference type="PROSITE-ProRule" id="PRU10086"/>
    </source>
</evidence>
<comment type="catalytic activity">
    <reaction evidence="6 7">
        <text>Hydrolysis of proteins to small peptides in the presence of ATP and magnesium. alpha-casein is the usual test substrate. In the absence of ATP, only oligopeptides shorter than five residues are hydrolyzed (such as succinyl-Leu-Tyr-|-NHMec, and Leu-Tyr-Leu-|-Tyr-Trp, in which cleavage of the -Tyr-|-Leu- and -Tyr-|-Trp bonds also occurs).</text>
        <dbReference type="EC" id="3.4.21.92"/>
    </reaction>
</comment>
<keyword evidence="9" id="KW-1133">Transmembrane helix</keyword>
<dbReference type="EMBL" id="CP009910">
    <property type="protein sequence ID" value="AJA90534.1"/>
    <property type="molecule type" value="Genomic_DNA"/>
</dbReference>
<evidence type="ECO:0000256" key="5">
    <source>
        <dbReference type="ARBA" id="ARBA00022825"/>
    </source>
</evidence>
<name>A0A0A7UWD9_9SPIR</name>
<sequence length="198" mass="22364">MTSKEDNNICVLHDKSLELVLKSRSIVIAGEITKDVSQFFQERILLLEALDFKKPIFVYIDSEGGDIDAGFAIFNMIRFVKPRVFTVGVGLVASAAALIFLAAKLENRFSLPFARYLLHQPLSGFKGVATDIEIYTNELNKVKKELNNIISKETGQKISKVEKDTDRDFWLDSDSAKKYGLVFEVVETKFQIEEFISA</sequence>
<dbReference type="InterPro" id="IPR001907">
    <property type="entry name" value="ClpP"/>
</dbReference>
<dbReference type="PRINTS" id="PR00127">
    <property type="entry name" value="CLPPROTEASEP"/>
</dbReference>
<dbReference type="PANTHER" id="PTHR10381:SF70">
    <property type="entry name" value="ATP-DEPENDENT CLP PROTEASE PROTEOLYTIC SUBUNIT"/>
    <property type="match status" value="1"/>
</dbReference>
<dbReference type="GO" id="GO:0009368">
    <property type="term" value="C:endopeptidase Clp complex"/>
    <property type="evidence" value="ECO:0007669"/>
    <property type="project" value="TreeGrafter"/>
</dbReference>
<dbReference type="InterPro" id="IPR023562">
    <property type="entry name" value="ClpP/TepA"/>
</dbReference>
<dbReference type="SUPFAM" id="SSF52096">
    <property type="entry name" value="ClpP/crotonase"/>
    <property type="match status" value="1"/>
</dbReference>